<dbReference type="GO" id="GO:0003676">
    <property type="term" value="F:nucleic acid binding"/>
    <property type="evidence" value="ECO:0007669"/>
    <property type="project" value="InterPro"/>
</dbReference>
<evidence type="ECO:0000313" key="4">
    <source>
        <dbReference type="EMBL" id="ALS74960.1"/>
    </source>
</evidence>
<name>A0A0U2XFV3_9BACL</name>
<feature type="domain" description="HIRAN" evidence="3">
    <location>
        <begin position="84"/>
        <end position="150"/>
    </location>
</feature>
<dbReference type="GO" id="GO:0016818">
    <property type="term" value="F:hydrolase activity, acting on acid anhydrides, in phosphorus-containing anhydrides"/>
    <property type="evidence" value="ECO:0007669"/>
    <property type="project" value="InterPro"/>
</dbReference>
<dbReference type="Pfam" id="PF08797">
    <property type="entry name" value="HIRAN"/>
    <property type="match status" value="1"/>
</dbReference>
<accession>A0A0U2XFV3</accession>
<dbReference type="AlphaFoldDB" id="A0A0U2XFV3"/>
<organism evidence="4 5">
    <name type="scientific">Planococcus rifietoensis</name>
    <dbReference type="NCBI Taxonomy" id="200991"/>
    <lineage>
        <taxon>Bacteria</taxon>
        <taxon>Bacillati</taxon>
        <taxon>Bacillota</taxon>
        <taxon>Bacilli</taxon>
        <taxon>Bacillales</taxon>
        <taxon>Caryophanaceae</taxon>
        <taxon>Planococcus</taxon>
    </lineage>
</organism>
<evidence type="ECO:0000256" key="2">
    <source>
        <dbReference type="ARBA" id="ARBA00022801"/>
    </source>
</evidence>
<dbReference type="EMBL" id="CP013659">
    <property type="protein sequence ID" value="ALS74960.1"/>
    <property type="molecule type" value="Genomic_DNA"/>
</dbReference>
<evidence type="ECO:0000259" key="3">
    <source>
        <dbReference type="Pfam" id="PF08797"/>
    </source>
</evidence>
<sequence length="390" mass="44484">MKNTVSPTAEKSKSKVIKTFKECPKCASRNLIENLNSSSTCNKCNWRLFESYNSNVANGEKQVKSSPHSKSVKSVTDVNAPIIVRLAGVTYEGRQEILSEMRMTDKIKMKREKYNNYDENAIAVYNINDQNIGWIPKDIATALAPNIDAGEKYKIEINKIHGGNGYNYGVEVLINKMDNTLKSYQTHKHSSKSAKTFSENINSKPANKLFQKPEYIYLDSILTKSANQESLKEVHNVLADFIKYRDKTLPKLDRKNIEHLVIADLESLFDNTIMLAAGTESNFIHRHYKAILVQLSFQLGFLIHRLLPGSTYASYAQSKMSWLSTMDVRLETKALQPFFYENVVVSGNSPTIADTTVSDQIYFWDIEEINYVLSNLTDLGFEFKKFIKQY</sequence>
<keyword evidence="1" id="KW-0479">Metal-binding</keyword>
<proteinExistence type="predicted"/>
<dbReference type="InterPro" id="IPR014905">
    <property type="entry name" value="HIRAN"/>
</dbReference>
<dbReference type="Gene3D" id="3.30.70.2330">
    <property type="match status" value="1"/>
</dbReference>
<keyword evidence="5" id="KW-1185">Reference proteome</keyword>
<reference evidence="4" key="1">
    <citation type="submission" date="2016-01" db="EMBL/GenBank/DDBJ databases">
        <title>Complete genome of Planococcus rifietoensis type strain M8.</title>
        <authorList>
            <person name="See-Too W.S."/>
        </authorList>
    </citation>
    <scope>NUCLEOTIDE SEQUENCE [LARGE SCALE GENOMIC DNA]</scope>
    <source>
        <strain evidence="4">M8</strain>
    </source>
</reference>
<evidence type="ECO:0000313" key="5">
    <source>
        <dbReference type="Proteomes" id="UP000067683"/>
    </source>
</evidence>
<keyword evidence="2" id="KW-0378">Hydrolase</keyword>
<dbReference type="KEGG" id="prt:AUC31_06840"/>
<dbReference type="Proteomes" id="UP000067683">
    <property type="component" value="Chromosome"/>
</dbReference>
<gene>
    <name evidence="4" type="ORF">AUC31_06840</name>
</gene>
<protein>
    <recommendedName>
        <fullName evidence="3">HIRAN domain-containing protein</fullName>
    </recommendedName>
</protein>
<dbReference type="GO" id="GO:0008270">
    <property type="term" value="F:zinc ion binding"/>
    <property type="evidence" value="ECO:0007669"/>
    <property type="project" value="InterPro"/>
</dbReference>
<dbReference type="STRING" id="200991.AUC31_06840"/>
<evidence type="ECO:0000256" key="1">
    <source>
        <dbReference type="ARBA" id="ARBA00022723"/>
    </source>
</evidence>